<feature type="region of interest" description="Disordered" evidence="1">
    <location>
        <begin position="184"/>
        <end position="206"/>
    </location>
</feature>
<organism evidence="4 5">
    <name type="scientific">Amycolatopsis thermoflava</name>
    <dbReference type="NCBI Taxonomy" id="84480"/>
    <lineage>
        <taxon>Bacteria</taxon>
        <taxon>Bacillati</taxon>
        <taxon>Actinomycetota</taxon>
        <taxon>Actinomycetes</taxon>
        <taxon>Pseudonocardiales</taxon>
        <taxon>Pseudonocardiaceae</taxon>
        <taxon>Amycolatopsis</taxon>
        <taxon>Amycolatopsis methanolica group</taxon>
    </lineage>
</organism>
<keyword evidence="5" id="KW-1185">Reference proteome</keyword>
<dbReference type="GO" id="GO:0016491">
    <property type="term" value="F:oxidoreductase activity"/>
    <property type="evidence" value="ECO:0007669"/>
    <property type="project" value="InterPro"/>
</dbReference>
<dbReference type="Gene3D" id="3.90.420.10">
    <property type="entry name" value="Oxidoreductase, molybdopterin-binding domain"/>
    <property type="match status" value="1"/>
</dbReference>
<evidence type="ECO:0000256" key="2">
    <source>
        <dbReference type="SAM" id="Phobius"/>
    </source>
</evidence>
<dbReference type="SUPFAM" id="SSF56524">
    <property type="entry name" value="Oxidoreductase molybdopterin-binding domain"/>
    <property type="match status" value="1"/>
</dbReference>
<reference evidence="4 5" key="1">
    <citation type="submission" date="2018-11" db="EMBL/GenBank/DDBJ databases">
        <title>Sequencing the genomes of 1000 actinobacteria strains.</title>
        <authorList>
            <person name="Klenk H.-P."/>
        </authorList>
    </citation>
    <scope>NUCLEOTIDE SEQUENCE [LARGE SCALE GENOMIC DNA]</scope>
    <source>
        <strain evidence="4 5">DSM 44348</strain>
    </source>
</reference>
<dbReference type="AlphaFoldDB" id="A0A3N2GPH6"/>
<comment type="caution">
    <text evidence="4">The sequence shown here is derived from an EMBL/GenBank/DDBJ whole genome shotgun (WGS) entry which is preliminary data.</text>
</comment>
<dbReference type="InterPro" id="IPR000572">
    <property type="entry name" value="OxRdtase_Mopterin-bd_dom"/>
</dbReference>
<gene>
    <name evidence="4" type="ORF">EDD35_0807</name>
</gene>
<evidence type="ECO:0000313" key="4">
    <source>
        <dbReference type="EMBL" id="ROS38524.1"/>
    </source>
</evidence>
<feature type="transmembrane region" description="Helical" evidence="2">
    <location>
        <begin position="12"/>
        <end position="37"/>
    </location>
</feature>
<keyword evidence="2" id="KW-0472">Membrane</keyword>
<feature type="transmembrane region" description="Helical" evidence="2">
    <location>
        <begin position="117"/>
        <end position="137"/>
    </location>
</feature>
<evidence type="ECO:0000259" key="3">
    <source>
        <dbReference type="Pfam" id="PF00174"/>
    </source>
</evidence>
<evidence type="ECO:0000256" key="1">
    <source>
        <dbReference type="SAM" id="MobiDB-lite"/>
    </source>
</evidence>
<dbReference type="Pfam" id="PF00174">
    <property type="entry name" value="Oxidored_molyb"/>
    <property type="match status" value="1"/>
</dbReference>
<feature type="transmembrane region" description="Helical" evidence="2">
    <location>
        <begin position="76"/>
        <end position="96"/>
    </location>
</feature>
<sequence length="407" mass="43605">MLRRIRFRSPLRGPWLTSVLGVVLLACLPLVIVTGLLDYAAYGPGQGIPADVGWLRLPAFDWPTRPAWLFQLTQGLHVGLGLVLAPVVLAKLWSVIPKLFAWPPVRSLTHALERISLLLLVGSTLFEFATGILNIQYDYVFGFSFYTGHYIGAWVFLASFVTHVALKLPTTVRALRSRSLRRELATSREDTVPEPPDDTGLVATDPAPPTLSRRGLLGTVGGGALLVGLLTAGQSTGGPLRDVALLLPRGRQPGEGFPVNRTAAAAGITAESTGASWRLTVTGGHELVLTRDDLLALPQHTARLPIACVEGWSTVQTWTGVRLRDLATLAGIPDPASASVTSLERGPFAQATLNPGQVTDPDSLLALRVNGEDLNPDHGFPARVIVPALPGVHCTKWVRSIAFRSAP</sequence>
<dbReference type="PANTHER" id="PTHR43032">
    <property type="entry name" value="PROTEIN-METHIONINE-SULFOXIDE REDUCTASE"/>
    <property type="match status" value="1"/>
</dbReference>
<accession>A0A3N2GPH6</accession>
<name>A0A3N2GPH6_9PSEU</name>
<proteinExistence type="predicted"/>
<dbReference type="PRINTS" id="PR00407">
    <property type="entry name" value="EUMOPTERIN"/>
</dbReference>
<dbReference type="PANTHER" id="PTHR43032:SF2">
    <property type="entry name" value="BLL0505 PROTEIN"/>
    <property type="match status" value="1"/>
</dbReference>
<dbReference type="InterPro" id="IPR036374">
    <property type="entry name" value="OxRdtase_Mopterin-bd_sf"/>
</dbReference>
<dbReference type="EMBL" id="RKHY01000001">
    <property type="protein sequence ID" value="ROS38524.1"/>
    <property type="molecule type" value="Genomic_DNA"/>
</dbReference>
<dbReference type="PROSITE" id="PS51257">
    <property type="entry name" value="PROKAR_LIPOPROTEIN"/>
    <property type="match status" value="1"/>
</dbReference>
<protein>
    <submittedName>
        <fullName evidence="4">Molybdopterin-dependent oxidoreductase-like protein</fullName>
    </submittedName>
</protein>
<feature type="domain" description="Oxidoreductase molybdopterin-binding" evidence="3">
    <location>
        <begin position="273"/>
        <end position="405"/>
    </location>
</feature>
<keyword evidence="2" id="KW-0812">Transmembrane</keyword>
<evidence type="ECO:0000313" key="5">
    <source>
        <dbReference type="Proteomes" id="UP000274843"/>
    </source>
</evidence>
<dbReference type="InterPro" id="IPR008335">
    <property type="entry name" value="Mopterin_OxRdtase_euk"/>
</dbReference>
<dbReference type="Proteomes" id="UP000274843">
    <property type="component" value="Unassembled WGS sequence"/>
</dbReference>
<feature type="transmembrane region" description="Helical" evidence="2">
    <location>
        <begin position="143"/>
        <end position="166"/>
    </location>
</feature>
<dbReference type="CDD" id="cd00321">
    <property type="entry name" value="SO_family_Moco"/>
    <property type="match status" value="1"/>
</dbReference>
<keyword evidence="2" id="KW-1133">Transmembrane helix</keyword>